<feature type="compositionally biased region" description="Polar residues" evidence="3">
    <location>
        <begin position="496"/>
        <end position="506"/>
    </location>
</feature>
<name>A0A3P7KAV4_STRVU</name>
<dbReference type="GO" id="GO:0044233">
    <property type="term" value="C:mitochondria-associated endoplasmic reticulum membrane contact site"/>
    <property type="evidence" value="ECO:0007669"/>
    <property type="project" value="InterPro"/>
</dbReference>
<dbReference type="GO" id="GO:0051560">
    <property type="term" value="P:mitochondrial calcium ion homeostasis"/>
    <property type="evidence" value="ECO:0007669"/>
    <property type="project" value="InterPro"/>
</dbReference>
<dbReference type="EMBL" id="UYYB01000198">
    <property type="protein sequence ID" value="VDM65142.1"/>
    <property type="molecule type" value="Genomic_DNA"/>
</dbReference>
<dbReference type="Gene3D" id="3.30.60.20">
    <property type="match status" value="1"/>
</dbReference>
<dbReference type="InterPro" id="IPR046349">
    <property type="entry name" value="C1-like_sf"/>
</dbReference>
<dbReference type="InterPro" id="IPR039275">
    <property type="entry name" value="PDZD8"/>
</dbReference>
<dbReference type="GO" id="GO:1990456">
    <property type="term" value="P:mitochondrion-endoplasmic reticulum membrane tethering"/>
    <property type="evidence" value="ECO:0007669"/>
    <property type="project" value="InterPro"/>
</dbReference>
<gene>
    <name evidence="5" type="ORF">SVUK_LOCUS140</name>
</gene>
<dbReference type="PANTHER" id="PTHR21519">
    <property type="entry name" value="PDZ DOMAIN-CONTAINING PROTEIN 8"/>
    <property type="match status" value="1"/>
</dbReference>
<dbReference type="PROSITE" id="PS50081">
    <property type="entry name" value="ZF_DAG_PE_2"/>
    <property type="match status" value="1"/>
</dbReference>
<evidence type="ECO:0000259" key="4">
    <source>
        <dbReference type="PROSITE" id="PS50081"/>
    </source>
</evidence>
<feature type="domain" description="Phorbol-ester/DAG-type" evidence="4">
    <location>
        <begin position="412"/>
        <end position="463"/>
    </location>
</feature>
<reference evidence="5 6" key="1">
    <citation type="submission" date="2018-11" db="EMBL/GenBank/DDBJ databases">
        <authorList>
            <consortium name="Pathogen Informatics"/>
        </authorList>
    </citation>
    <scope>NUCLEOTIDE SEQUENCE [LARGE SCALE GENOMIC DNA]</scope>
</reference>
<feature type="region of interest" description="Disordered" evidence="3">
    <location>
        <begin position="495"/>
        <end position="514"/>
    </location>
</feature>
<evidence type="ECO:0000256" key="2">
    <source>
        <dbReference type="ARBA" id="ARBA00022833"/>
    </source>
</evidence>
<accession>A0A3P7KAV4</accession>
<dbReference type="PANTHER" id="PTHR21519:SF1">
    <property type="entry name" value="PDZ DOMAIN-CONTAINING PROTEIN 8"/>
    <property type="match status" value="1"/>
</dbReference>
<evidence type="ECO:0000313" key="5">
    <source>
        <dbReference type="EMBL" id="VDM65142.1"/>
    </source>
</evidence>
<dbReference type="Proteomes" id="UP000270094">
    <property type="component" value="Unassembled WGS sequence"/>
</dbReference>
<feature type="region of interest" description="Disordered" evidence="3">
    <location>
        <begin position="136"/>
        <end position="191"/>
    </location>
</feature>
<feature type="compositionally biased region" description="Polar residues" evidence="3">
    <location>
        <begin position="147"/>
        <end position="158"/>
    </location>
</feature>
<dbReference type="SUPFAM" id="SSF57889">
    <property type="entry name" value="Cysteine-rich domain"/>
    <property type="match status" value="1"/>
</dbReference>
<dbReference type="OrthoDB" id="10004596at2759"/>
<dbReference type="GO" id="GO:0005739">
    <property type="term" value="C:mitochondrion"/>
    <property type="evidence" value="ECO:0007669"/>
    <property type="project" value="GOC"/>
</dbReference>
<keyword evidence="2" id="KW-0862">Zinc</keyword>
<evidence type="ECO:0000256" key="1">
    <source>
        <dbReference type="ARBA" id="ARBA00022723"/>
    </source>
</evidence>
<keyword evidence="6" id="KW-1185">Reference proteome</keyword>
<organism evidence="5 6">
    <name type="scientific">Strongylus vulgaris</name>
    <name type="common">Blood worm</name>
    <dbReference type="NCBI Taxonomy" id="40348"/>
    <lineage>
        <taxon>Eukaryota</taxon>
        <taxon>Metazoa</taxon>
        <taxon>Ecdysozoa</taxon>
        <taxon>Nematoda</taxon>
        <taxon>Chromadorea</taxon>
        <taxon>Rhabditida</taxon>
        <taxon>Rhabditina</taxon>
        <taxon>Rhabditomorpha</taxon>
        <taxon>Strongyloidea</taxon>
        <taxon>Strongylidae</taxon>
        <taxon>Strongylus</taxon>
    </lineage>
</organism>
<dbReference type="GO" id="GO:0046872">
    <property type="term" value="F:metal ion binding"/>
    <property type="evidence" value="ECO:0007669"/>
    <property type="project" value="UniProtKB-KW"/>
</dbReference>
<keyword evidence="1" id="KW-0479">Metal-binding</keyword>
<evidence type="ECO:0000313" key="6">
    <source>
        <dbReference type="Proteomes" id="UP000270094"/>
    </source>
</evidence>
<protein>
    <recommendedName>
        <fullName evidence="4">Phorbol-ester/DAG-type domain-containing protein</fullName>
    </recommendedName>
</protein>
<evidence type="ECO:0000256" key="3">
    <source>
        <dbReference type="SAM" id="MobiDB-lite"/>
    </source>
</evidence>
<sequence>MRSPDATFERPAVASVLRTESDRVPQVLISQASTDLRRTRSESQLDAKLLDAISVSSSASLGMEDEISVYTVSSLGSEMQAEPLIPPLENLDVQGFLTPDVLTPREKDAKDATLTPGMSLAEVEKEAAAATAIAASAPSSSLHPTMEGTSSVASSLSLKTEDEQEEEGSLSRSRPTSTRKQRLHATLQASKRKVLDLMQKRRAATPSSVADAAEMGADAGEMDGAAEGDRMENVLWGQSLHYELDGGTASASPSKSSCKYLNITVHAKEMPSTPPPLVAEAPSATPSAAPVLEAEPPKPILLGYTSLYVPQILDDCQLTLSNCHREVFHLKPPTEVQSINDPFTQEFSRHAGYDPRLLYGDVTLGFRYFANGLPHGAGLLLGEESEQEEKVEEQSVDAKSKALFQPCENTNQHDWKPWSSKSGSAVCAMCRGKIWLKSASCCQRCLVVCHYKCVDRAATGIACTPHPISQGDAQFAELNVDANVHGDRVEECPSSLIPSTPQNTQPPLARGEDVELTSRRTRLRNRVTEKFSSWRKGGKTSSKPDLDLASNRDSHISELSAAGETEELLSPMASIQDCLSDLLPTLEGSPFIRNLYFQPGNAYNEQTINHAKVLGKEIFADLKGEERKAKINEQIDRIQLAIRETKDDRLAALKKDGTEKKGKSFEGLDERLQALAVLMLHYCAALQDCETRQESSTAVMTNDTAPSTESALDGRSLSVWCLIANRDP</sequence>
<dbReference type="PROSITE" id="PS00479">
    <property type="entry name" value="ZF_DAG_PE_1"/>
    <property type="match status" value="1"/>
</dbReference>
<dbReference type="SMART" id="SM00109">
    <property type="entry name" value="C1"/>
    <property type="match status" value="1"/>
</dbReference>
<dbReference type="AlphaFoldDB" id="A0A3P7KAV4"/>
<dbReference type="InterPro" id="IPR002219">
    <property type="entry name" value="PKC_DAG/PE"/>
</dbReference>
<proteinExistence type="predicted"/>